<keyword evidence="10" id="KW-0732">Signal</keyword>
<keyword evidence="5" id="KW-0997">Cell inner membrane</keyword>
<organism evidence="12 13">
    <name type="scientific">Abyssibacter profundi</name>
    <dbReference type="NCBI Taxonomy" id="2182787"/>
    <lineage>
        <taxon>Bacteria</taxon>
        <taxon>Pseudomonadati</taxon>
        <taxon>Pseudomonadota</taxon>
        <taxon>Gammaproteobacteria</taxon>
        <taxon>Chromatiales</taxon>
        <taxon>Oceanococcaceae</taxon>
        <taxon>Abyssibacter</taxon>
    </lineage>
</organism>
<keyword evidence="9" id="KW-0472">Membrane</keyword>
<evidence type="ECO:0000256" key="1">
    <source>
        <dbReference type="ARBA" id="ARBA00004383"/>
    </source>
</evidence>
<evidence type="ECO:0000256" key="6">
    <source>
        <dbReference type="ARBA" id="ARBA00022692"/>
    </source>
</evidence>
<dbReference type="PANTHER" id="PTHR33446">
    <property type="entry name" value="PROTEIN TONB-RELATED"/>
    <property type="match status" value="1"/>
</dbReference>
<dbReference type="NCBIfam" id="TIGR01352">
    <property type="entry name" value="tonB_Cterm"/>
    <property type="match status" value="1"/>
</dbReference>
<evidence type="ECO:0000313" key="13">
    <source>
        <dbReference type="Proteomes" id="UP000251800"/>
    </source>
</evidence>
<name>A0A363UJX6_9GAMM</name>
<dbReference type="EMBL" id="QEQK01000009">
    <property type="protein sequence ID" value="PWN55677.1"/>
    <property type="molecule type" value="Genomic_DNA"/>
</dbReference>
<protein>
    <recommendedName>
        <fullName evidence="11">TonB C-terminal domain-containing protein</fullName>
    </recommendedName>
</protein>
<accession>A0A363UJX6</accession>
<evidence type="ECO:0000256" key="9">
    <source>
        <dbReference type="ARBA" id="ARBA00023136"/>
    </source>
</evidence>
<keyword evidence="7" id="KW-0653">Protein transport</keyword>
<reference evidence="12 13" key="1">
    <citation type="submission" date="2018-05" db="EMBL/GenBank/DDBJ databases">
        <title>Abyssibacter profundi OUC007T gen. nov., sp. nov, a marine bacterium isolated from seawater of the Mariana Trench.</title>
        <authorList>
            <person name="Zhou S."/>
        </authorList>
    </citation>
    <scope>NUCLEOTIDE SEQUENCE [LARGE SCALE GENOMIC DNA]</scope>
    <source>
        <strain evidence="12 13">OUC007</strain>
    </source>
</reference>
<dbReference type="GO" id="GO:0055085">
    <property type="term" value="P:transmembrane transport"/>
    <property type="evidence" value="ECO:0007669"/>
    <property type="project" value="InterPro"/>
</dbReference>
<dbReference type="GO" id="GO:0015031">
    <property type="term" value="P:protein transport"/>
    <property type="evidence" value="ECO:0007669"/>
    <property type="project" value="UniProtKB-KW"/>
</dbReference>
<keyword evidence="3" id="KW-0813">Transport</keyword>
<keyword evidence="4" id="KW-1003">Cell membrane</keyword>
<feature type="signal peptide" evidence="10">
    <location>
        <begin position="1"/>
        <end position="25"/>
    </location>
</feature>
<keyword evidence="13" id="KW-1185">Reference proteome</keyword>
<dbReference type="Proteomes" id="UP000251800">
    <property type="component" value="Unassembled WGS sequence"/>
</dbReference>
<dbReference type="SUPFAM" id="SSF74653">
    <property type="entry name" value="TolA/TonB C-terminal domain"/>
    <property type="match status" value="1"/>
</dbReference>
<comment type="caution">
    <text evidence="12">The sequence shown here is derived from an EMBL/GenBank/DDBJ whole genome shotgun (WGS) entry which is preliminary data.</text>
</comment>
<evidence type="ECO:0000313" key="12">
    <source>
        <dbReference type="EMBL" id="PWN55677.1"/>
    </source>
</evidence>
<dbReference type="PROSITE" id="PS52015">
    <property type="entry name" value="TONB_CTD"/>
    <property type="match status" value="1"/>
</dbReference>
<dbReference type="InterPro" id="IPR037682">
    <property type="entry name" value="TonB_C"/>
</dbReference>
<evidence type="ECO:0000259" key="11">
    <source>
        <dbReference type="PROSITE" id="PS52015"/>
    </source>
</evidence>
<evidence type="ECO:0000256" key="5">
    <source>
        <dbReference type="ARBA" id="ARBA00022519"/>
    </source>
</evidence>
<gene>
    <name evidence="12" type="ORF">DEH80_11260</name>
</gene>
<dbReference type="OrthoDB" id="1628901at2"/>
<feature type="chain" id="PRO_5016841823" description="TonB C-terminal domain-containing protein" evidence="10">
    <location>
        <begin position="26"/>
        <end position="157"/>
    </location>
</feature>
<keyword evidence="8" id="KW-1133">Transmembrane helix</keyword>
<dbReference type="AlphaFoldDB" id="A0A363UJX6"/>
<evidence type="ECO:0000256" key="10">
    <source>
        <dbReference type="SAM" id="SignalP"/>
    </source>
</evidence>
<dbReference type="Gene3D" id="3.30.2420.10">
    <property type="entry name" value="TonB"/>
    <property type="match status" value="1"/>
</dbReference>
<evidence type="ECO:0000256" key="4">
    <source>
        <dbReference type="ARBA" id="ARBA00022475"/>
    </source>
</evidence>
<dbReference type="InterPro" id="IPR006260">
    <property type="entry name" value="TonB/TolA_C"/>
</dbReference>
<dbReference type="InterPro" id="IPR051045">
    <property type="entry name" value="TonB-dependent_transducer"/>
</dbReference>
<comment type="subcellular location">
    <subcellularLocation>
        <location evidence="1">Cell inner membrane</location>
        <topology evidence="1">Single-pass membrane protein</topology>
        <orientation evidence="1">Periplasmic side</orientation>
    </subcellularLocation>
</comment>
<keyword evidence="6" id="KW-0812">Transmembrane</keyword>
<dbReference type="PROSITE" id="PS51257">
    <property type="entry name" value="PROKAR_LIPOPROTEIN"/>
    <property type="match status" value="1"/>
</dbReference>
<feature type="domain" description="TonB C-terminal" evidence="11">
    <location>
        <begin position="44"/>
        <end position="135"/>
    </location>
</feature>
<dbReference type="GO" id="GO:0005886">
    <property type="term" value="C:plasma membrane"/>
    <property type="evidence" value="ECO:0007669"/>
    <property type="project" value="UniProtKB-SubCell"/>
</dbReference>
<evidence type="ECO:0000256" key="2">
    <source>
        <dbReference type="ARBA" id="ARBA00006555"/>
    </source>
</evidence>
<evidence type="ECO:0000256" key="7">
    <source>
        <dbReference type="ARBA" id="ARBA00022927"/>
    </source>
</evidence>
<evidence type="ECO:0000256" key="3">
    <source>
        <dbReference type="ARBA" id="ARBA00022448"/>
    </source>
</evidence>
<proteinExistence type="inferred from homology"/>
<sequence>MRRAGLIAVLAAGLAGCATSSEPLAEPVAVAPEPQTVPDVFPPLPVIDTQPLVRIAPLYPRAEARDGQQGCVSTVVLVEADGRVSAVRTVDAKPPETFESSAAKALHKWKFKPAAQRGWQPQTLHYTLSGASDQAPTCRNDWSVAELIERTGLEISE</sequence>
<dbReference type="RefSeq" id="WP_109720601.1">
    <property type="nucleotide sequence ID" value="NZ_QEQK01000009.1"/>
</dbReference>
<comment type="similarity">
    <text evidence="2">Belongs to the TonB family.</text>
</comment>
<evidence type="ECO:0000256" key="8">
    <source>
        <dbReference type="ARBA" id="ARBA00022989"/>
    </source>
</evidence>
<dbReference type="Pfam" id="PF03544">
    <property type="entry name" value="TonB_C"/>
    <property type="match status" value="1"/>
</dbReference>